<evidence type="ECO:0000256" key="1">
    <source>
        <dbReference type="ARBA" id="ARBA00022801"/>
    </source>
</evidence>
<reference evidence="2" key="1">
    <citation type="submission" date="2020-10" db="EMBL/GenBank/DDBJ databases">
        <authorList>
            <person name="Gilroy R."/>
        </authorList>
    </citation>
    <scope>NUCLEOTIDE SEQUENCE</scope>
    <source>
        <strain evidence="2">CHK195-11698</strain>
    </source>
</reference>
<dbReference type="EMBL" id="DVMJ01000002">
    <property type="protein sequence ID" value="HIU12489.1"/>
    <property type="molecule type" value="Genomic_DNA"/>
</dbReference>
<keyword evidence="1" id="KW-0378">Hydrolase</keyword>
<gene>
    <name evidence="2" type="ORF">IAD15_00210</name>
</gene>
<comment type="caution">
    <text evidence="2">The sequence shown here is derived from an EMBL/GenBank/DDBJ whole genome shotgun (WGS) entry which is preliminary data.</text>
</comment>
<dbReference type="Gene3D" id="3.90.950.10">
    <property type="match status" value="1"/>
</dbReference>
<evidence type="ECO:0000313" key="2">
    <source>
        <dbReference type="EMBL" id="HIU12489.1"/>
    </source>
</evidence>
<accession>A0A9D1KZ92</accession>
<dbReference type="InterPro" id="IPR002637">
    <property type="entry name" value="RdgB/HAM1"/>
</dbReference>
<name>A0A9D1KZ92_9FIRM</name>
<protein>
    <recommendedName>
        <fullName evidence="4">Non-canonical purine NTP pyrophosphatase</fullName>
    </recommendedName>
</protein>
<dbReference type="GO" id="GO:0009143">
    <property type="term" value="P:nucleoside triphosphate catabolic process"/>
    <property type="evidence" value="ECO:0007669"/>
    <property type="project" value="InterPro"/>
</dbReference>
<sequence>MKYLFATTNKAKIRYYVTKLRERGIEVITLEDLNMACDVDETGKDPVENAVIKARAYYELSGVPTIALDDGLFLEGVPAHIQPGTHVRRVNGKRLNDKEMIDYYIGLVNQYGDKGILKGYFLKGVAIVDQNHTYTFDYKAKRCFTNKQSQVIDEGYPLASIQIISPFNKFKSELTVEEEKRTIDIEQ</sequence>
<proteinExistence type="predicted"/>
<dbReference type="AlphaFoldDB" id="A0A9D1KZ92"/>
<dbReference type="SUPFAM" id="SSF52972">
    <property type="entry name" value="ITPase-like"/>
    <property type="match status" value="1"/>
</dbReference>
<evidence type="ECO:0008006" key="4">
    <source>
        <dbReference type="Google" id="ProtNLM"/>
    </source>
</evidence>
<organism evidence="2 3">
    <name type="scientific">Candidatus Fimiplasma intestinipullorum</name>
    <dbReference type="NCBI Taxonomy" id="2840825"/>
    <lineage>
        <taxon>Bacteria</taxon>
        <taxon>Bacillati</taxon>
        <taxon>Bacillota</taxon>
        <taxon>Clostridia</taxon>
        <taxon>Eubacteriales</taxon>
        <taxon>Candidatus Fimiplasma</taxon>
    </lineage>
</organism>
<evidence type="ECO:0000313" key="3">
    <source>
        <dbReference type="Proteomes" id="UP000824175"/>
    </source>
</evidence>
<dbReference type="GO" id="GO:0047429">
    <property type="term" value="F:nucleoside triphosphate diphosphatase activity"/>
    <property type="evidence" value="ECO:0007669"/>
    <property type="project" value="InterPro"/>
</dbReference>
<dbReference type="Pfam" id="PF01725">
    <property type="entry name" value="Ham1p_like"/>
    <property type="match status" value="1"/>
</dbReference>
<dbReference type="Proteomes" id="UP000824175">
    <property type="component" value="Unassembled WGS sequence"/>
</dbReference>
<dbReference type="InterPro" id="IPR029001">
    <property type="entry name" value="ITPase-like_fam"/>
</dbReference>
<reference evidence="2" key="2">
    <citation type="journal article" date="2021" name="PeerJ">
        <title>Extensive microbial diversity within the chicken gut microbiome revealed by metagenomics and culture.</title>
        <authorList>
            <person name="Gilroy R."/>
            <person name="Ravi A."/>
            <person name="Getino M."/>
            <person name="Pursley I."/>
            <person name="Horton D.L."/>
            <person name="Alikhan N.F."/>
            <person name="Baker D."/>
            <person name="Gharbi K."/>
            <person name="Hall N."/>
            <person name="Watson M."/>
            <person name="Adriaenssens E.M."/>
            <person name="Foster-Nyarko E."/>
            <person name="Jarju S."/>
            <person name="Secka A."/>
            <person name="Antonio M."/>
            <person name="Oren A."/>
            <person name="Chaudhuri R.R."/>
            <person name="La Ragione R."/>
            <person name="Hildebrand F."/>
            <person name="Pallen M.J."/>
        </authorList>
    </citation>
    <scope>NUCLEOTIDE SEQUENCE</scope>
    <source>
        <strain evidence="2">CHK195-11698</strain>
    </source>
</reference>